<dbReference type="GO" id="GO:0006631">
    <property type="term" value="P:fatty acid metabolic process"/>
    <property type="evidence" value="ECO:0007669"/>
    <property type="project" value="TreeGrafter"/>
</dbReference>
<dbReference type="EMBL" id="CP007202">
    <property type="protein sequence ID" value="AJR04151.1"/>
    <property type="molecule type" value="Genomic_DNA"/>
</dbReference>
<dbReference type="Proteomes" id="UP000032229">
    <property type="component" value="Chromosome"/>
</dbReference>
<evidence type="ECO:0000313" key="3">
    <source>
        <dbReference type="Proteomes" id="UP000032229"/>
    </source>
</evidence>
<feature type="domain" description="AMP-dependent synthetase/ligase" evidence="1">
    <location>
        <begin position="60"/>
        <end position="201"/>
    </location>
</feature>
<dbReference type="Gene3D" id="3.40.50.12780">
    <property type="entry name" value="N-terminal domain of ligase-like"/>
    <property type="match status" value="1"/>
</dbReference>
<dbReference type="GO" id="GO:0031956">
    <property type="term" value="F:medium-chain fatty acid-CoA ligase activity"/>
    <property type="evidence" value="ECO:0007669"/>
    <property type="project" value="TreeGrafter"/>
</dbReference>
<proteinExistence type="predicted"/>
<dbReference type="InterPro" id="IPR045851">
    <property type="entry name" value="AMP-bd_C_sf"/>
</dbReference>
<dbReference type="SUPFAM" id="SSF56801">
    <property type="entry name" value="Acetyl-CoA synthetase-like"/>
    <property type="match status" value="1"/>
</dbReference>
<evidence type="ECO:0000259" key="1">
    <source>
        <dbReference type="Pfam" id="PF00501"/>
    </source>
</evidence>
<dbReference type="PANTHER" id="PTHR43201:SF32">
    <property type="entry name" value="2-SUCCINYLBENZOATE--COA LIGASE, CHLOROPLASTIC_PEROXISOMAL"/>
    <property type="match status" value="1"/>
</dbReference>
<keyword evidence="3" id="KW-1185">Reference proteome</keyword>
<dbReference type="AlphaFoldDB" id="A0A0C5VYM3"/>
<dbReference type="InterPro" id="IPR000873">
    <property type="entry name" value="AMP-dep_synth/lig_dom"/>
</dbReference>
<dbReference type="STRING" id="1454006.AW14_11355"/>
<protein>
    <submittedName>
        <fullName evidence="2">O-succinylbenzoic acid--CoA ligase</fullName>
    </submittedName>
</protein>
<dbReference type="OrthoDB" id="8870348at2"/>
<gene>
    <name evidence="2" type="ORF">AW14_11355</name>
</gene>
<dbReference type="PATRIC" id="fig|1454006.5.peg.2252"/>
<organism evidence="2 3">
    <name type="scientific">Siansivirga zeaxanthinifaciens CC-SAMT-1</name>
    <dbReference type="NCBI Taxonomy" id="1454006"/>
    <lineage>
        <taxon>Bacteria</taxon>
        <taxon>Pseudomonadati</taxon>
        <taxon>Bacteroidota</taxon>
        <taxon>Flavobacteriia</taxon>
        <taxon>Flavobacteriales</taxon>
        <taxon>Flavobacteriaceae</taxon>
        <taxon>Siansivirga</taxon>
    </lineage>
</organism>
<accession>A0A0C5VYM3</accession>
<dbReference type="RefSeq" id="WP_044638858.1">
    <property type="nucleotide sequence ID" value="NZ_CP007202.1"/>
</dbReference>
<evidence type="ECO:0000313" key="2">
    <source>
        <dbReference type="EMBL" id="AJR04151.1"/>
    </source>
</evidence>
<dbReference type="PANTHER" id="PTHR43201">
    <property type="entry name" value="ACYL-COA SYNTHETASE"/>
    <property type="match status" value="1"/>
</dbReference>
<reference evidence="2 3" key="1">
    <citation type="submission" date="2014-02" db="EMBL/GenBank/DDBJ databases">
        <authorList>
            <person name="Young C.-C."/>
            <person name="Hameed A."/>
            <person name="Huang H.-C."/>
            <person name="Shahina M."/>
        </authorList>
    </citation>
    <scope>NUCLEOTIDE SEQUENCE [LARGE SCALE GENOMIC DNA]</scope>
    <source>
        <strain evidence="2 3">CC-SAMT-1</strain>
    </source>
</reference>
<sequence length="351" mass="39231">MTLNHKYVHSKFKLNGFNYAIEDLKVLASNFLKSGSTNEKPIALFLENWFNDDDYIELKTSGSTGIPKDIKVKKQAMINSALATGTFFNLKPGNTALHCLPSQYIAGKMMLVRALVLGLEIDIIEPASHPQINQEKHYNFSAMVPLQIENVYKNCNNIDTIIVGGSPVSASLKSKLTTINTSVFETYGMTETVSHIALKKLTSSENYFKILPNVSISLDHRGCLVIDASLLNNDKIITNDLVKIHSETTFEWLGRYDNVVNSGGVKLFPEQIEAKLQNKIQNRFFIASQPDDTLGSKLILVIESDSNIVNDSVFSELSKFEKPKKIYAVKQFIETASGKIQRKKTLNLISF</sequence>
<name>A0A0C5VYM3_9FLAO</name>
<keyword evidence="2" id="KW-0436">Ligase</keyword>
<dbReference type="Gene3D" id="3.30.300.30">
    <property type="match status" value="1"/>
</dbReference>
<dbReference type="Pfam" id="PF00501">
    <property type="entry name" value="AMP-binding"/>
    <property type="match status" value="1"/>
</dbReference>
<dbReference type="InterPro" id="IPR042099">
    <property type="entry name" value="ANL_N_sf"/>
</dbReference>
<dbReference type="KEGG" id="sze:AW14_11355"/>
<dbReference type="HOGENOM" id="CLU_062005_0_0_10"/>